<reference evidence="2" key="1">
    <citation type="submission" date="2023-10" db="EMBL/GenBank/DDBJ databases">
        <authorList>
            <person name="Chen Y."/>
            <person name="Shah S."/>
            <person name="Dougan E. K."/>
            <person name="Thang M."/>
            <person name="Chan C."/>
        </authorList>
    </citation>
    <scope>NUCLEOTIDE SEQUENCE [LARGE SCALE GENOMIC DNA]</scope>
</reference>
<accession>A0ABN9S7M1</accession>
<feature type="region of interest" description="Disordered" evidence="1">
    <location>
        <begin position="80"/>
        <end position="103"/>
    </location>
</feature>
<protein>
    <submittedName>
        <fullName evidence="2">Uncharacterized protein</fullName>
    </submittedName>
</protein>
<comment type="caution">
    <text evidence="2">The sequence shown here is derived from an EMBL/GenBank/DDBJ whole genome shotgun (WGS) entry which is preliminary data.</text>
</comment>
<gene>
    <name evidence="2" type="ORF">PCOR1329_LOCUS26950</name>
</gene>
<sequence length="103" mass="11003">MHAASTPHCSAHVFGQWMPSLTEAGRIVQVLDYISGKAVPQFWLSVVDHRKSLPSSPPLIVPMHEAGDCGRRCAWSEARGGRPSQKAAGLLRGPPAFGEALCA</sequence>
<keyword evidence="3" id="KW-1185">Reference proteome</keyword>
<organism evidence="2 3">
    <name type="scientific">Prorocentrum cordatum</name>
    <dbReference type="NCBI Taxonomy" id="2364126"/>
    <lineage>
        <taxon>Eukaryota</taxon>
        <taxon>Sar</taxon>
        <taxon>Alveolata</taxon>
        <taxon>Dinophyceae</taxon>
        <taxon>Prorocentrales</taxon>
        <taxon>Prorocentraceae</taxon>
        <taxon>Prorocentrum</taxon>
    </lineage>
</organism>
<evidence type="ECO:0000313" key="2">
    <source>
        <dbReference type="EMBL" id="CAK0827397.1"/>
    </source>
</evidence>
<name>A0ABN9S7M1_9DINO</name>
<dbReference type="EMBL" id="CAUYUJ010009668">
    <property type="protein sequence ID" value="CAK0827397.1"/>
    <property type="molecule type" value="Genomic_DNA"/>
</dbReference>
<evidence type="ECO:0000313" key="3">
    <source>
        <dbReference type="Proteomes" id="UP001189429"/>
    </source>
</evidence>
<evidence type="ECO:0000256" key="1">
    <source>
        <dbReference type="SAM" id="MobiDB-lite"/>
    </source>
</evidence>
<dbReference type="Proteomes" id="UP001189429">
    <property type="component" value="Unassembled WGS sequence"/>
</dbReference>
<proteinExistence type="predicted"/>